<organism evidence="1 2">
    <name type="scientific">Lentzea waywayandensis</name>
    <dbReference type="NCBI Taxonomy" id="84724"/>
    <lineage>
        <taxon>Bacteria</taxon>
        <taxon>Bacillati</taxon>
        <taxon>Actinomycetota</taxon>
        <taxon>Actinomycetes</taxon>
        <taxon>Pseudonocardiales</taxon>
        <taxon>Pseudonocardiaceae</taxon>
        <taxon>Lentzea</taxon>
    </lineage>
</organism>
<dbReference type="PANTHER" id="PTHR35894:SF1">
    <property type="entry name" value="PHOSPHORIBULOKINASE _ URIDINE KINASE FAMILY"/>
    <property type="match status" value="1"/>
</dbReference>
<reference evidence="2" key="1">
    <citation type="submission" date="2016-10" db="EMBL/GenBank/DDBJ databases">
        <authorList>
            <person name="Varghese N."/>
            <person name="Submissions S."/>
        </authorList>
    </citation>
    <scope>NUCLEOTIDE SEQUENCE [LARGE SCALE GENOMIC DNA]</scope>
    <source>
        <strain evidence="2">DSM 44232</strain>
    </source>
</reference>
<dbReference type="EMBL" id="FOYL01000001">
    <property type="protein sequence ID" value="SFQ99799.1"/>
    <property type="molecule type" value="Genomic_DNA"/>
</dbReference>
<evidence type="ECO:0000313" key="1">
    <source>
        <dbReference type="EMBL" id="SFQ99799.1"/>
    </source>
</evidence>
<proteinExistence type="predicted"/>
<dbReference type="PANTHER" id="PTHR35894">
    <property type="entry name" value="GENERAL SECRETION PATHWAY PROTEIN A-RELATED"/>
    <property type="match status" value="1"/>
</dbReference>
<dbReference type="STRING" id="84724.SAMN04488564_101930"/>
<dbReference type="InterPro" id="IPR027417">
    <property type="entry name" value="P-loop_NTPase"/>
</dbReference>
<evidence type="ECO:0000313" key="2">
    <source>
        <dbReference type="Proteomes" id="UP000198583"/>
    </source>
</evidence>
<protein>
    <submittedName>
        <fullName evidence="1">Uncharacterized protein</fullName>
    </submittedName>
</protein>
<dbReference type="RefSeq" id="WP_143138500.1">
    <property type="nucleotide sequence ID" value="NZ_FOYL01000001.1"/>
</dbReference>
<accession>A0A1I6D2V7</accession>
<dbReference type="InterPro" id="IPR052026">
    <property type="entry name" value="ExeA_AAA_ATPase_DNA-bind"/>
</dbReference>
<dbReference type="SUPFAM" id="SSF52540">
    <property type="entry name" value="P-loop containing nucleoside triphosphate hydrolases"/>
    <property type="match status" value="1"/>
</dbReference>
<name>A0A1I6D2V7_9PSEU</name>
<dbReference type="OrthoDB" id="3948083at2"/>
<sequence length="765" mass="84461">MSEHPGPAPSDNPFLMAAVAKPREFSGGTVSIPTPSITEAISIVDSFLRPSTLPAGTVVAIVGEYGTGKSHLVGAVLHHALSVPEERRPRVAFLEARPATFVDLYKQLIGTELRRDDVCARVRELYADVLADALGESELTAEIAVRLRRGEVDPVEVSDRLNLMGSKYLARLRQRLEVVTRNRAFGIVLPLLLRHDFADAAWEWLSGHYPDPVLVDRGVDTPIATEELALEAMGVIALLYSTRGKKFVLAIDEMNKVVSATRKPSENAVDAFEKLIKVFAGAQALLVLAGLPDYLDELGGTVQQRIGRTILISPLNPENAIEYIRQSQEAIGRGRVLHPFTEDTVRYLVKLTDGNARRIIRLCSHLYRHAMDLSPRDPARALVTEAMVRKVAREQAGARSTDHVRNEIRQVLAALGLSYERDHWMDPQTDSRADYWVPYGDEDGAGCALVLIDAVLTQGDCDALVSRATFLQTSAEQRQVLLVVVGLLNADFVSELGEAFSEEPISYDHWTFTETLSSVLERQLRTLDRDDTLVLGEERFRRLGRQQANTQRMLEQALKTLTAMRSSSERSLGQIQRELTELSTADRAAHPGTESPPLRLPPPVMVLFTRAQSFLDGLDQVDATLRTMFAAASGDSANAIDARVAVRGQLRSPHLFSAVGVGAMLRTLLVTFRDSINEWYRSYVPSSSGDPYPADKDRLSALCLAYDTVYEYVPFYRLEDLDGFSPQLLDGNVLLPPQVGEAQEVFNLLSGQVQAAVLESVAESR</sequence>
<dbReference type="Proteomes" id="UP000198583">
    <property type="component" value="Unassembled WGS sequence"/>
</dbReference>
<keyword evidence="2" id="KW-1185">Reference proteome</keyword>
<gene>
    <name evidence="1" type="ORF">SAMN04488564_101930</name>
</gene>
<dbReference type="AlphaFoldDB" id="A0A1I6D2V7"/>